<organism evidence="2 3">
    <name type="scientific">Cytospora mali</name>
    <name type="common">Apple Valsa canker fungus</name>
    <name type="synonym">Valsa mali</name>
    <dbReference type="NCBI Taxonomy" id="578113"/>
    <lineage>
        <taxon>Eukaryota</taxon>
        <taxon>Fungi</taxon>
        <taxon>Dikarya</taxon>
        <taxon>Ascomycota</taxon>
        <taxon>Pezizomycotina</taxon>
        <taxon>Sordariomycetes</taxon>
        <taxon>Sordariomycetidae</taxon>
        <taxon>Diaporthales</taxon>
        <taxon>Cytosporaceae</taxon>
        <taxon>Cytospora</taxon>
    </lineage>
</organism>
<feature type="compositionally biased region" description="Basic and acidic residues" evidence="1">
    <location>
        <begin position="174"/>
        <end position="184"/>
    </location>
</feature>
<feature type="compositionally biased region" description="Basic and acidic residues" evidence="1">
    <location>
        <begin position="487"/>
        <end position="507"/>
    </location>
</feature>
<feature type="compositionally biased region" description="Polar residues" evidence="1">
    <location>
        <begin position="225"/>
        <end position="243"/>
    </location>
</feature>
<feature type="region of interest" description="Disordered" evidence="1">
    <location>
        <begin position="371"/>
        <end position="659"/>
    </location>
</feature>
<feature type="region of interest" description="Disordered" evidence="1">
    <location>
        <begin position="22"/>
        <end position="184"/>
    </location>
</feature>
<sequence>MNRGENTGAKSRVLGALANGQTFLPSLATREHTDTTSARKTNGAPNKENNPTTMATGAHSRKQSADSLSDNVAHSPEVSRIPRPTSNTGPRTRRRSLTLEEAFDLAEHRRAIGSPSPAPRPTRQMSNSSDHRPLPHLFSQKPIDLGRLGKARPGSSLRREGTLSSRDSFGSSTRKGDESDNELDRKMKQFQEDKKLMDSLKGEKKGLFIKKPELNPAGFKAASARGSSNGILGNNTFGKSNNVGDAPRQSWGNSHDNDPNWIKRFEPALRVAAEEDARRGIVGMKRKSPDPSLAKPSVEHHSPLAIPRPATAGPLRSPDKSYAWQIDEDFTAEDLQVSNSPPVGFGRSNTKLDELRKLEVDAEQQYPVERRRFTPQRTNTKLEELLRREREAERRYPIPRIEEPTTESVVEPPNGARNRPSFSAPRPAKTDGESNRVKENGDPAKKALNTTKLNVFRDEQAPRLPSPDAQRTRTFAVPEWPSSPMSPEERLQSQEQKFGELEGEKIPDTPVTIYRRTSPKQTCNEQSEPQSNGVPPAESGKGISFAKEDSHDLLRRLARASSKSPSPSPTQEKPADQAQEDNKAALYGTGEQGKHDKRVVPNSNKGPEVNEALPTTFAGGNKLSSFAKPTVGFTGIPRSASTKSVLSAQSRGSADPTSRIEAEMNLFALADNMSERGSTRAPSPRPESGFASEDVDTTPRPPKIDPLSMPTPQVTGAYIETPVKLEQPDVKVGAAAFEREFLSHRRRSELQKRDPSTSPRATKSDGQRERVRSTSMSKLRRSRSLPRHNLPLKNSVKPPTVKEDLKQIHMLNNIEDSTLEDLTDLIATSNNPEELEHILKHGVPESDDMDDLTFEEQLKRFDQLGRSLNAGLAGIRQAKKGIERLENRVSHAEKPATAVKTEDSDNSVSTQDRNAKGYLPVRRPLFFHTQPKFKPTLLGFLLLLLSSWYFLENAFYERWGRQYVCYRGSPCHYDVDDPDYGYVVPVKLDEWLTGGMIRPHAAHWMEEISDYYADAQDWWTGTDIRQVDWRAIRDPDMRRNHFRRMDKKALWPEWNPNPEMMPMIQALEHQRLAEEAAEAPDGVYYGVYDNPFKESMNRDDVLAGERQSSIRWF</sequence>
<dbReference type="Proteomes" id="UP000078559">
    <property type="component" value="Chromosome 2"/>
</dbReference>
<accession>A0A194VQP7</accession>
<evidence type="ECO:0000313" key="3">
    <source>
        <dbReference type="Proteomes" id="UP000078559"/>
    </source>
</evidence>
<proteinExistence type="predicted"/>
<keyword evidence="3" id="KW-1185">Reference proteome</keyword>
<feature type="region of interest" description="Disordered" evidence="1">
    <location>
        <begin position="672"/>
        <end position="711"/>
    </location>
</feature>
<feature type="region of interest" description="Disordered" evidence="1">
    <location>
        <begin position="889"/>
        <end position="912"/>
    </location>
</feature>
<dbReference type="AlphaFoldDB" id="A0A194VQP7"/>
<protein>
    <submittedName>
        <fullName evidence="2">Uncharacterized protein</fullName>
    </submittedName>
</protein>
<gene>
    <name evidence="2" type="ORF">VM1G_01522</name>
</gene>
<dbReference type="OrthoDB" id="3439035at2759"/>
<feature type="compositionally biased region" description="Polar residues" evidence="1">
    <location>
        <begin position="35"/>
        <end position="55"/>
    </location>
</feature>
<feature type="compositionally biased region" description="Basic and acidic residues" evidence="1">
    <location>
        <begin position="743"/>
        <end position="755"/>
    </location>
</feature>
<feature type="compositionally biased region" description="Basic and acidic residues" evidence="1">
    <location>
        <begin position="762"/>
        <end position="772"/>
    </location>
</feature>
<feature type="compositionally biased region" description="Basic and acidic residues" evidence="1">
    <location>
        <begin position="428"/>
        <end position="445"/>
    </location>
</feature>
<feature type="region of interest" description="Disordered" evidence="1">
    <location>
        <begin position="220"/>
        <end position="259"/>
    </location>
</feature>
<reference evidence="2" key="1">
    <citation type="submission" date="2014-12" db="EMBL/GenBank/DDBJ databases">
        <title>Genome Sequence of Valsa Canker Pathogens Uncovers a Specific Adaption of Colonization on Woody Bark.</title>
        <authorList>
            <person name="Yin Z."/>
            <person name="Liu H."/>
            <person name="Gao X."/>
            <person name="Li Z."/>
            <person name="Song N."/>
            <person name="Ke X."/>
            <person name="Dai Q."/>
            <person name="Wu Y."/>
            <person name="Sun Y."/>
            <person name="Xu J.-R."/>
            <person name="Kang Z.K."/>
            <person name="Wang L."/>
            <person name="Huang L."/>
        </authorList>
    </citation>
    <scope>NUCLEOTIDE SEQUENCE [LARGE SCALE GENOMIC DNA]</scope>
    <source>
        <strain evidence="2">03-8</strain>
    </source>
</reference>
<name>A0A194VQP7_CYTMA</name>
<feature type="region of interest" description="Disordered" evidence="1">
    <location>
        <begin position="743"/>
        <end position="798"/>
    </location>
</feature>
<feature type="compositionally biased region" description="Polar residues" evidence="1">
    <location>
        <begin position="162"/>
        <end position="173"/>
    </location>
</feature>
<feature type="compositionally biased region" description="Polar residues" evidence="1">
    <location>
        <begin position="519"/>
        <end position="533"/>
    </location>
</feature>
<feature type="compositionally biased region" description="Polar residues" evidence="1">
    <location>
        <begin position="639"/>
        <end position="656"/>
    </location>
</feature>
<feature type="compositionally biased region" description="Basic and acidic residues" evidence="1">
    <location>
        <begin position="546"/>
        <end position="555"/>
    </location>
</feature>
<evidence type="ECO:0000256" key="1">
    <source>
        <dbReference type="SAM" id="MobiDB-lite"/>
    </source>
</evidence>
<feature type="compositionally biased region" description="Basic and acidic residues" evidence="1">
    <location>
        <begin position="380"/>
        <end position="403"/>
    </location>
</feature>
<dbReference type="EMBL" id="CM003099">
    <property type="protein sequence ID" value="KUI66312.1"/>
    <property type="molecule type" value="Genomic_DNA"/>
</dbReference>
<feature type="region of interest" description="Disordered" evidence="1">
    <location>
        <begin position="284"/>
        <end position="317"/>
    </location>
</feature>
<evidence type="ECO:0000313" key="2">
    <source>
        <dbReference type="EMBL" id="KUI66312.1"/>
    </source>
</evidence>